<name>A0A1J8RCP9_9AGAM</name>
<evidence type="ECO:0000256" key="1">
    <source>
        <dbReference type="ARBA" id="ARBA00004370"/>
    </source>
</evidence>
<dbReference type="GO" id="GO:0006355">
    <property type="term" value="P:regulation of DNA-templated transcription"/>
    <property type="evidence" value="ECO:0007669"/>
    <property type="project" value="InterPro"/>
</dbReference>
<gene>
    <name evidence="7" type="ORF">AZE42_01453</name>
</gene>
<dbReference type="Pfam" id="PF08427">
    <property type="entry name" value="ARMH3_C"/>
    <property type="match status" value="1"/>
</dbReference>
<dbReference type="InterPro" id="IPR039868">
    <property type="entry name" value="ARMD3-like"/>
</dbReference>
<dbReference type="GO" id="GO:0005829">
    <property type="term" value="C:cytosol"/>
    <property type="evidence" value="ECO:0007669"/>
    <property type="project" value="TreeGrafter"/>
</dbReference>
<keyword evidence="3" id="KW-1133">Transmembrane helix</keyword>
<evidence type="ECO:0000259" key="6">
    <source>
        <dbReference type="PROSITE" id="PS51526"/>
    </source>
</evidence>
<evidence type="ECO:0000313" key="8">
    <source>
        <dbReference type="Proteomes" id="UP000183567"/>
    </source>
</evidence>
<feature type="domain" description="RFX-type winged-helix" evidence="6">
    <location>
        <begin position="342"/>
        <end position="418"/>
    </location>
</feature>
<evidence type="ECO:0000256" key="5">
    <source>
        <dbReference type="SAM" id="MobiDB-lite"/>
    </source>
</evidence>
<evidence type="ECO:0000256" key="4">
    <source>
        <dbReference type="ARBA" id="ARBA00023136"/>
    </source>
</evidence>
<dbReference type="SUPFAM" id="SSF48371">
    <property type="entry name" value="ARM repeat"/>
    <property type="match status" value="1"/>
</dbReference>
<dbReference type="PROSITE" id="PS51526">
    <property type="entry name" value="RFX_DBD"/>
    <property type="match status" value="1"/>
</dbReference>
<dbReference type="GO" id="GO:0003677">
    <property type="term" value="F:DNA binding"/>
    <property type="evidence" value="ECO:0007669"/>
    <property type="project" value="InterPro"/>
</dbReference>
<proteinExistence type="predicted"/>
<evidence type="ECO:0000313" key="7">
    <source>
        <dbReference type="EMBL" id="OJA19546.1"/>
    </source>
</evidence>
<reference evidence="7 8" key="1">
    <citation type="submission" date="2016-03" db="EMBL/GenBank/DDBJ databases">
        <title>Comparative genomics of the ectomycorrhizal sister species Rhizopogon vinicolor and Rhizopogon vesiculosus (Basidiomycota: Boletales) reveals a divergence of the mating type B locus.</title>
        <authorList>
            <person name="Mujic A.B."/>
            <person name="Kuo A."/>
            <person name="Tritt A."/>
            <person name="Lipzen A."/>
            <person name="Chen C."/>
            <person name="Johnson J."/>
            <person name="Sharma A."/>
            <person name="Barry K."/>
            <person name="Grigoriev I.V."/>
            <person name="Spatafora J.W."/>
        </authorList>
    </citation>
    <scope>NUCLEOTIDE SEQUENCE [LARGE SCALE GENOMIC DNA]</scope>
    <source>
        <strain evidence="7 8">AM-OR11-056</strain>
    </source>
</reference>
<keyword evidence="8" id="KW-1185">Reference proteome</keyword>
<dbReference type="InterPro" id="IPR016024">
    <property type="entry name" value="ARM-type_fold"/>
</dbReference>
<keyword evidence="4" id="KW-0472">Membrane</keyword>
<organism evidence="7 8">
    <name type="scientific">Rhizopogon vesiculosus</name>
    <dbReference type="NCBI Taxonomy" id="180088"/>
    <lineage>
        <taxon>Eukaryota</taxon>
        <taxon>Fungi</taxon>
        <taxon>Dikarya</taxon>
        <taxon>Basidiomycota</taxon>
        <taxon>Agaricomycotina</taxon>
        <taxon>Agaricomycetes</taxon>
        <taxon>Agaricomycetidae</taxon>
        <taxon>Boletales</taxon>
        <taxon>Suillineae</taxon>
        <taxon>Rhizopogonaceae</taxon>
        <taxon>Rhizopogon</taxon>
    </lineage>
</organism>
<comment type="caution">
    <text evidence="7">The sequence shown here is derived from an EMBL/GenBank/DDBJ whole genome shotgun (WGS) entry which is preliminary data.</text>
</comment>
<feature type="region of interest" description="Disordered" evidence="5">
    <location>
        <begin position="509"/>
        <end position="534"/>
    </location>
</feature>
<keyword evidence="2" id="KW-0812">Transmembrane</keyword>
<dbReference type="Proteomes" id="UP000183567">
    <property type="component" value="Unassembled WGS sequence"/>
</dbReference>
<evidence type="ECO:0000256" key="3">
    <source>
        <dbReference type="ARBA" id="ARBA00022989"/>
    </source>
</evidence>
<dbReference type="GO" id="GO:0016020">
    <property type="term" value="C:membrane"/>
    <property type="evidence" value="ECO:0007669"/>
    <property type="project" value="UniProtKB-SubCell"/>
</dbReference>
<accession>A0A1J8RCP9</accession>
<dbReference type="InterPro" id="IPR013636">
    <property type="entry name" value="ARMH3_C"/>
</dbReference>
<dbReference type="InterPro" id="IPR003150">
    <property type="entry name" value="DNA-bd_RFX"/>
</dbReference>
<dbReference type="PANTHER" id="PTHR13608:SF3">
    <property type="entry name" value="ARMADILLO-LIKE HELICAL DOMAIN-CONTAINING PROTEIN 3"/>
    <property type="match status" value="1"/>
</dbReference>
<dbReference type="AlphaFoldDB" id="A0A1J8RCP9"/>
<protein>
    <recommendedName>
        <fullName evidence="6">RFX-type winged-helix domain-containing protein</fullName>
    </recommendedName>
</protein>
<evidence type="ECO:0000256" key="2">
    <source>
        <dbReference type="ARBA" id="ARBA00022692"/>
    </source>
</evidence>
<dbReference type="PANTHER" id="PTHR13608">
    <property type="entry name" value="ARMADILLO-LIKE HELICAL DOMAIN-CONTAINING PROTEIN 3"/>
    <property type="match status" value="1"/>
</dbReference>
<dbReference type="EMBL" id="LVVM01000989">
    <property type="protein sequence ID" value="OJA19546.1"/>
    <property type="molecule type" value="Genomic_DNA"/>
</dbReference>
<dbReference type="OrthoDB" id="2012278at2759"/>
<sequence length="1225" mass="137048">MAVPARTGTATPGVYRQYGQQQPVQRVGPNVTDDYERWYTEATSSNRMVLSIRSGIHSEIAWALDRLYRLCANDQFILKTIPGLTDALFEWPEWYATEGYLVAEKYRLFAMPDTEDRKRRHALESIFILRNSATNEPNAYELAHHPRTLPLLFDALSNLIPDTDMNAEFVLNAMELLQAISAGIILRGFTSKLKDPLPTLLQIAGHSSNRSLIIASLSLLAQLFSNTQNIICLDKDSPALAASLRYLPLFVDRPLVEASLNYLYAHLSHSPMAKAFLHHPLMPSTLRVLVSFLLSEQVEETVNLDISADTRAIPATSVVTPIHDLTKEELETLIPMPEPQRCYEWMKIMFVATPEGELTQVDFWNLYKDAFTPFADHHPVLVASDVIKNVNVVFPQAQAMVLPGPPQRFIVRGVDRRKDTQVAPRFKCLWDRSQCSAAPFETPRDLYEHILEHLESSENPEPPCLWATCPLQPTPKQQLRPHILTHLASSQPPAKHPTQDDMITVASDGESYPFVNPTTRKPPPPRHTSISYTRPVADPPSAALTALLIIRILFRSSFVATTDTAPRADGDHFGFPGVVEDDEGDDVVVDIGGELEGERRGRRAFGLSPAQISPGRDEQHFWQELLSLEPDRAFLTRLLTALPKDECLSTHKLLFHALFTVCLSFAADRKGKDTRTHAVDTLSIMLRTVLAKNLAGWEVMEIFAVEVNDADRVFMEFVGMIADVLGDEKAPESLRHRVLQLAVVFTCSISQLSPGAYLLRRDLFPSIVKVITSPGTQRFTFEASLLLSILANFHKSDAAKLNPYLQRIRDTKDTVLMRKICWAATFALDAAVKAYQEISDDSIPTFAKSIGALLTSFRPDRALAVQSIDPPRELFRNQPIEATVSLLPVFEFLYFNPLFAQVLIDVIPPPDSKPAPDGKQSTQVPPLAYNILSLSSYVLTHASSSPSPRTLAYGNLALNTLLVMSENIQIMSVFCKPASSKEAIRLCRQRLPLLPVPSPTRAPVCALLDCCVLWLRHNLHKRLEVSTFISCVWTCHRVIWYLQKERRRLEYDWLELWKAIVDLLGFLSGKLDSLVTTGGVERLVQETTRLLDLALRRGDLFLPTPSALHEFIYEVVRSSAVIRKQTLLLQSLEKPSPADHRASLRSDTVSKALARILSTATYYEEQLSSAGTHSAKDAFRIVSKDIEQNGLHNAHDVDDTDPPKHADDVVGFIRVACADGLALMP</sequence>
<dbReference type="SMART" id="SM01158">
    <property type="entry name" value="DUF1741"/>
    <property type="match status" value="1"/>
</dbReference>
<comment type="subcellular location">
    <subcellularLocation>
        <location evidence="1">Membrane</location>
    </subcellularLocation>
</comment>